<evidence type="ECO:0000256" key="1">
    <source>
        <dbReference type="SAM" id="MobiDB-lite"/>
    </source>
</evidence>
<evidence type="ECO:0000313" key="3">
    <source>
        <dbReference type="EMBL" id="KAA6407195.1"/>
    </source>
</evidence>
<dbReference type="PANTHER" id="PTHR14580">
    <property type="entry name" value="MULTIPLE MYELOMA TUMOR-ASSOCIATED PROTEIN 2 FAMILY MEMBER"/>
    <property type="match status" value="1"/>
</dbReference>
<dbReference type="PANTHER" id="PTHR14580:SF0">
    <property type="entry name" value="MULTIPLE MYELOMA TUMOR-ASSOCIATED PROTEIN 2"/>
    <property type="match status" value="1"/>
</dbReference>
<organism evidence="3 4">
    <name type="scientific">Lasallia pustulata</name>
    <dbReference type="NCBI Taxonomy" id="136370"/>
    <lineage>
        <taxon>Eukaryota</taxon>
        <taxon>Fungi</taxon>
        <taxon>Dikarya</taxon>
        <taxon>Ascomycota</taxon>
        <taxon>Pezizomycotina</taxon>
        <taxon>Lecanoromycetes</taxon>
        <taxon>OSLEUM clade</taxon>
        <taxon>Umbilicariomycetidae</taxon>
        <taxon>Umbilicariales</taxon>
        <taxon>Umbilicariaceae</taxon>
        <taxon>Lasallia</taxon>
    </lineage>
</organism>
<feature type="compositionally biased region" description="Basic and acidic residues" evidence="1">
    <location>
        <begin position="111"/>
        <end position="131"/>
    </location>
</feature>
<evidence type="ECO:0000259" key="2">
    <source>
        <dbReference type="Pfam" id="PF10159"/>
    </source>
</evidence>
<dbReference type="OrthoDB" id="5390672at2759"/>
<dbReference type="Pfam" id="PF10159">
    <property type="entry name" value="MMtag"/>
    <property type="match status" value="1"/>
</dbReference>
<feature type="domain" description="Multiple myeloma tumor-associated protein 2-like N-terminal" evidence="2">
    <location>
        <begin position="11"/>
        <end position="91"/>
    </location>
</feature>
<dbReference type="Proteomes" id="UP000324767">
    <property type="component" value="Unassembled WGS sequence"/>
</dbReference>
<accession>A0A5M8PD91</accession>
<gene>
    <name evidence="3" type="ORF">FRX48_08997</name>
</gene>
<dbReference type="AlphaFoldDB" id="A0A5M8PD91"/>
<dbReference type="InterPro" id="IPR039207">
    <property type="entry name" value="MMTAG2-like"/>
</dbReference>
<name>A0A5M8PD91_9LECA</name>
<dbReference type="EMBL" id="VXIT01000019">
    <property type="protein sequence ID" value="KAA6407195.1"/>
    <property type="molecule type" value="Genomic_DNA"/>
</dbReference>
<evidence type="ECO:0000313" key="4">
    <source>
        <dbReference type="Proteomes" id="UP000324767"/>
    </source>
</evidence>
<protein>
    <recommendedName>
        <fullName evidence="2">Multiple myeloma tumor-associated protein 2-like N-terminal domain-containing protein</fullName>
    </recommendedName>
</protein>
<comment type="caution">
    <text evidence="3">The sequence shown here is derived from an EMBL/GenBank/DDBJ whole genome shotgun (WGS) entry which is preliminary data.</text>
</comment>
<dbReference type="InterPro" id="IPR019315">
    <property type="entry name" value="MMTA2_N"/>
</dbReference>
<proteinExistence type="predicted"/>
<sequence length="162" mass="17835">MDLVASIRKEGSRGGRASFKWSDVKEDQHRENYLGHSLMAPVGRWQKNRDLGWYAQGSSSAPAAESAAAMRAEEIRVVKEAEREALGRALGFAPVEGRGGDGDGDGNGGGEVERVEARRDEEGRGDAERKLGMRRRRSGEERERERGLRRRWGEAGGGAQEI</sequence>
<reference evidence="3 4" key="1">
    <citation type="submission" date="2019-09" db="EMBL/GenBank/DDBJ databases">
        <title>The hologenome of the rock-dwelling lichen Lasallia pustulata.</title>
        <authorList>
            <person name="Greshake Tzovaras B."/>
            <person name="Segers F."/>
            <person name="Bicker A."/>
            <person name="Dal Grande F."/>
            <person name="Otte J."/>
            <person name="Hankeln T."/>
            <person name="Schmitt I."/>
            <person name="Ebersberger I."/>
        </authorList>
    </citation>
    <scope>NUCLEOTIDE SEQUENCE [LARGE SCALE GENOMIC DNA]</scope>
    <source>
        <strain evidence="3">A1-1</strain>
    </source>
</reference>
<feature type="region of interest" description="Disordered" evidence="1">
    <location>
        <begin position="92"/>
        <end position="162"/>
    </location>
</feature>